<keyword evidence="1" id="KW-0812">Transmembrane</keyword>
<evidence type="ECO:0000313" key="3">
    <source>
        <dbReference type="Proteomes" id="UP001221686"/>
    </source>
</evidence>
<protein>
    <submittedName>
        <fullName evidence="2">Uncharacterized protein</fullName>
    </submittedName>
</protein>
<dbReference type="Proteomes" id="UP001221686">
    <property type="component" value="Unassembled WGS sequence"/>
</dbReference>
<gene>
    <name evidence="2" type="ORF">POL25_36330</name>
</gene>
<reference evidence="2 3" key="1">
    <citation type="submission" date="2022-11" db="EMBL/GenBank/DDBJ databases">
        <title>Minimal conservation of predation-associated metabolite biosynthetic gene clusters underscores biosynthetic potential of Myxococcota including descriptions for ten novel species: Archangium lansinium sp. nov., Myxococcus landrumus sp. nov., Nannocystis bai.</title>
        <authorList>
            <person name="Ahearne A."/>
            <person name="Stevens C."/>
            <person name="Dowd S."/>
        </authorList>
    </citation>
    <scope>NUCLEOTIDE SEQUENCE [LARGE SCALE GENOMIC DNA]</scope>
    <source>
        <strain evidence="2 3">BB15-2</strain>
    </source>
</reference>
<comment type="caution">
    <text evidence="2">The sequence shown here is derived from an EMBL/GenBank/DDBJ whole genome shotgun (WGS) entry which is preliminary data.</text>
</comment>
<proteinExistence type="predicted"/>
<keyword evidence="1" id="KW-0472">Membrane</keyword>
<evidence type="ECO:0000313" key="2">
    <source>
        <dbReference type="EMBL" id="MDC0722414.1"/>
    </source>
</evidence>
<organism evidence="2 3">
    <name type="scientific">Nannocystis bainbridge</name>
    <dbReference type="NCBI Taxonomy" id="2995303"/>
    <lineage>
        <taxon>Bacteria</taxon>
        <taxon>Pseudomonadati</taxon>
        <taxon>Myxococcota</taxon>
        <taxon>Polyangia</taxon>
        <taxon>Nannocystales</taxon>
        <taxon>Nannocystaceae</taxon>
        <taxon>Nannocystis</taxon>
    </lineage>
</organism>
<keyword evidence="1" id="KW-1133">Transmembrane helix</keyword>
<accession>A0ABT5E972</accession>
<sequence>MSGDRRYDDREVGQILKRVAELHAREGEKTDARSMSQGEIEEVVQELGISKALVARAAGELAIQGDRNRPVWWAGGKTELMFEEVVDGSVDEATLSQMIEVLRRSVGDPGQLKHEAGARIWSTTANPARWMHFTVVEHAGRTTLRLEERMDASVTVASAFLGGLAGFFAGVFAVVLLKGVVIKALLLLLLGALTSTGAIAGWVGGRARWRGRSENHEAQQRRVFAALVALAGERTLPSDE</sequence>
<dbReference type="EMBL" id="JAQNDL010000003">
    <property type="protein sequence ID" value="MDC0722414.1"/>
    <property type="molecule type" value="Genomic_DNA"/>
</dbReference>
<evidence type="ECO:0000256" key="1">
    <source>
        <dbReference type="SAM" id="Phobius"/>
    </source>
</evidence>
<keyword evidence="3" id="KW-1185">Reference proteome</keyword>
<name>A0ABT5E972_9BACT</name>
<feature type="transmembrane region" description="Helical" evidence="1">
    <location>
        <begin position="154"/>
        <end position="175"/>
    </location>
</feature>
<feature type="transmembrane region" description="Helical" evidence="1">
    <location>
        <begin position="181"/>
        <end position="203"/>
    </location>
</feature>
<dbReference type="RefSeq" id="WP_272090944.1">
    <property type="nucleotide sequence ID" value="NZ_JAQNDL010000003.1"/>
</dbReference>